<evidence type="ECO:0000313" key="1">
    <source>
        <dbReference type="EMBL" id="EHG98110.1"/>
    </source>
</evidence>
<keyword evidence="2" id="KW-1185">Reference proteome</keyword>
<sequence>FPFDRNKKLREEVKELVLELQKSLKSYLETVLKEYKWETEYTPSDNQRDSFDIF</sequence>
<dbReference type="EMBL" id="AFFY01000211">
    <property type="protein sequence ID" value="EHG98110.1"/>
    <property type="molecule type" value="Genomic_DNA"/>
</dbReference>
<name>G5SXC4_9BACT</name>
<feature type="non-terminal residue" evidence="1">
    <location>
        <position position="54"/>
    </location>
</feature>
<reference evidence="1 2" key="1">
    <citation type="submission" date="2011-03" db="EMBL/GenBank/DDBJ databases">
        <authorList>
            <person name="Weinstock G."/>
            <person name="Sodergren E."/>
            <person name="Clifton S."/>
            <person name="Fulton L."/>
            <person name="Fulton B."/>
            <person name="Courtney L."/>
            <person name="Fronick C."/>
            <person name="Harrison M."/>
            <person name="Strong C."/>
            <person name="Farmer C."/>
            <person name="Delahaunty K."/>
            <person name="Markovic C."/>
            <person name="Hall O."/>
            <person name="Minx P."/>
            <person name="Tomlinson C."/>
            <person name="Mitreva M."/>
            <person name="Hou S."/>
            <person name="Chen J."/>
            <person name="Wollam A."/>
            <person name="Pepin K.H."/>
            <person name="Johnson M."/>
            <person name="Bhonagiri V."/>
            <person name="Zhang X."/>
            <person name="Suruliraj S."/>
            <person name="Warren W."/>
            <person name="Chinwalla A."/>
            <person name="Mardis E.R."/>
            <person name="Wilson R.K."/>
        </authorList>
    </citation>
    <scope>NUCLEOTIDE SEQUENCE [LARGE SCALE GENOMIC DNA]</scope>
    <source>
        <strain evidence="1 2">YIT 11840</strain>
    </source>
</reference>
<dbReference type="Proteomes" id="UP000003598">
    <property type="component" value="Unassembled WGS sequence"/>
</dbReference>
<evidence type="ECO:0000313" key="2">
    <source>
        <dbReference type="Proteomes" id="UP000003598"/>
    </source>
</evidence>
<dbReference type="AlphaFoldDB" id="G5SXC4"/>
<proteinExistence type="predicted"/>
<organism evidence="1 2">
    <name type="scientific">Paraprevotella clara YIT 11840</name>
    <dbReference type="NCBI Taxonomy" id="762968"/>
    <lineage>
        <taxon>Bacteria</taxon>
        <taxon>Pseudomonadati</taxon>
        <taxon>Bacteroidota</taxon>
        <taxon>Bacteroidia</taxon>
        <taxon>Bacteroidales</taxon>
        <taxon>Prevotellaceae</taxon>
        <taxon>Paraprevotella</taxon>
    </lineage>
</organism>
<protein>
    <submittedName>
        <fullName evidence="1">Uncharacterized protein</fullName>
    </submittedName>
</protein>
<accession>G5SXC4</accession>
<feature type="non-terminal residue" evidence="1">
    <location>
        <position position="1"/>
    </location>
</feature>
<comment type="caution">
    <text evidence="1">The sequence shown here is derived from an EMBL/GenBank/DDBJ whole genome shotgun (WGS) entry which is preliminary data.</text>
</comment>
<gene>
    <name evidence="1" type="ORF">HMPREF9441_04055</name>
</gene>
<dbReference type="HOGENOM" id="CLU_3055069_0_0_10"/>